<keyword evidence="7" id="KW-1185">Reference proteome</keyword>
<dbReference type="Gene3D" id="3.40.190.80">
    <property type="match status" value="1"/>
</dbReference>
<reference evidence="6 7" key="1">
    <citation type="submission" date="2018-10" db="EMBL/GenBank/DDBJ databases">
        <title>Draft Genome Sequence of Bacteroides sp. KCTC 15687.</title>
        <authorList>
            <person name="Yu S.Y."/>
            <person name="Kim J.S."/>
            <person name="Oh B.S."/>
            <person name="Park S.H."/>
            <person name="Kang S.W."/>
            <person name="Park J.E."/>
            <person name="Choi S.H."/>
            <person name="Han K.I."/>
            <person name="Lee K.C."/>
            <person name="Eom M.K."/>
            <person name="Suh M.K."/>
            <person name="Lee D.H."/>
            <person name="Yoon H."/>
            <person name="Kim B."/>
            <person name="Yang S.J."/>
            <person name="Lee J.S."/>
            <person name="Lee J.H."/>
        </authorList>
    </citation>
    <scope>NUCLEOTIDE SEQUENCE [LARGE SCALE GENOMIC DNA]</scope>
    <source>
        <strain evidence="6 7">KCTC 15687</strain>
    </source>
</reference>
<gene>
    <name evidence="4" type="primary">cysQ</name>
    <name evidence="6" type="ORF">KGMB02408_16540</name>
</gene>
<feature type="binding site" evidence="5">
    <location>
        <position position="230"/>
    </location>
    <ligand>
        <name>Mg(2+)</name>
        <dbReference type="ChEBI" id="CHEBI:18420"/>
        <label>1</label>
        <note>catalytic</note>
    </ligand>
</feature>
<dbReference type="RefSeq" id="WP_200832891.1">
    <property type="nucleotide sequence ID" value="NZ_BHWB01000004.1"/>
</dbReference>
<feature type="binding site" evidence="4">
    <location>
        <position position="230"/>
    </location>
    <ligand>
        <name>Mg(2+)</name>
        <dbReference type="ChEBI" id="CHEBI:18420"/>
        <label>2</label>
    </ligand>
</feature>
<feature type="binding site" evidence="5">
    <location>
        <position position="67"/>
    </location>
    <ligand>
        <name>Mg(2+)</name>
        <dbReference type="ChEBI" id="CHEBI:18420"/>
        <label>1</label>
        <note>catalytic</note>
    </ligand>
</feature>
<evidence type="ECO:0000313" key="7">
    <source>
        <dbReference type="Proteomes" id="UP000288079"/>
    </source>
</evidence>
<feature type="binding site" evidence="4">
    <location>
        <position position="67"/>
    </location>
    <ligand>
        <name>substrate</name>
    </ligand>
</feature>
<feature type="binding site" evidence="4 5">
    <location>
        <position position="90"/>
    </location>
    <ligand>
        <name>Mg(2+)</name>
        <dbReference type="ChEBI" id="CHEBI:18420"/>
        <label>2</label>
    </ligand>
</feature>
<sequence length="274" mass="30939">MEQKYVMAAIDAALKAGENILSIYNDPTSDFEIERKADNSPLTIADRKAHEVIVSILKETPFPVLSEEGKRLEYAVRHEWDTLWIVDPLDGTKEFIKRNGEFTVNIALVRESIPVAGVIYVPVTKELYFAVDGVGAYKCKGIICLEDNMITLEQLIRKSEKLPVKEVQDRFVVVASRSHLTSETETYIEDLKKKHGAIELISSGSSIKICLVAEGKANVYPRFAPTMEWDTAAGHAIARAAGMELYQAGKEEPLRYNKEDLLNPWFIVEERRKH</sequence>
<feature type="binding site" evidence="4">
    <location>
        <begin position="89"/>
        <end position="92"/>
    </location>
    <ligand>
        <name>substrate</name>
    </ligand>
</feature>
<keyword evidence="3 4" id="KW-0460">Magnesium</keyword>
<dbReference type="GO" id="GO:0008441">
    <property type="term" value="F:3'(2'),5'-bisphosphate nucleotidase activity"/>
    <property type="evidence" value="ECO:0007669"/>
    <property type="project" value="UniProtKB-UniRule"/>
</dbReference>
<keyword evidence="4" id="KW-0378">Hydrolase</keyword>
<comment type="function">
    <text evidence="4">Converts adenosine-3',5'-bisphosphate (PAP) to AMP.</text>
</comment>
<dbReference type="InterPro" id="IPR006240">
    <property type="entry name" value="CysQ"/>
</dbReference>
<dbReference type="FunFam" id="3.40.190.80:FF:000005">
    <property type="entry name" value="3'(2'),5'-bisphosphate nucleotidase CysQ"/>
    <property type="match status" value="1"/>
</dbReference>
<dbReference type="GO" id="GO:0050427">
    <property type="term" value="P:3'-phosphoadenosine 5'-phosphosulfate metabolic process"/>
    <property type="evidence" value="ECO:0007669"/>
    <property type="project" value="TreeGrafter"/>
</dbReference>
<feature type="binding site" evidence="4">
    <location>
        <position position="87"/>
    </location>
    <ligand>
        <name>Mg(2+)</name>
        <dbReference type="ChEBI" id="CHEBI:18420"/>
        <label>1</label>
    </ligand>
</feature>
<dbReference type="HAMAP" id="MF_02095">
    <property type="entry name" value="CysQ"/>
    <property type="match status" value="1"/>
</dbReference>
<dbReference type="Pfam" id="PF00459">
    <property type="entry name" value="Inositol_P"/>
    <property type="match status" value="1"/>
</dbReference>
<dbReference type="GO" id="GO:0000287">
    <property type="term" value="F:magnesium ion binding"/>
    <property type="evidence" value="ECO:0007669"/>
    <property type="project" value="UniProtKB-UniRule"/>
</dbReference>
<feature type="binding site" evidence="5">
    <location>
        <position position="89"/>
    </location>
    <ligand>
        <name>Mg(2+)</name>
        <dbReference type="ChEBI" id="CHEBI:18420"/>
        <label>1</label>
        <note>catalytic</note>
    </ligand>
</feature>
<dbReference type="EMBL" id="BHWB01000004">
    <property type="protein sequence ID" value="GCB34709.1"/>
    <property type="molecule type" value="Genomic_DNA"/>
</dbReference>
<dbReference type="GO" id="GO:0005886">
    <property type="term" value="C:plasma membrane"/>
    <property type="evidence" value="ECO:0007669"/>
    <property type="project" value="UniProtKB-SubCell"/>
</dbReference>
<comment type="catalytic activity">
    <reaction evidence="1 4">
        <text>adenosine 3',5'-bisphosphate + H2O = AMP + phosphate</text>
        <dbReference type="Rhea" id="RHEA:10040"/>
        <dbReference type="ChEBI" id="CHEBI:15377"/>
        <dbReference type="ChEBI" id="CHEBI:43474"/>
        <dbReference type="ChEBI" id="CHEBI:58343"/>
        <dbReference type="ChEBI" id="CHEBI:456215"/>
        <dbReference type="EC" id="3.1.3.7"/>
    </reaction>
</comment>
<evidence type="ECO:0000256" key="5">
    <source>
        <dbReference type="PIRSR" id="PIRSR600760-2"/>
    </source>
</evidence>
<evidence type="ECO:0000256" key="2">
    <source>
        <dbReference type="ARBA" id="ARBA00022723"/>
    </source>
</evidence>
<feature type="binding site" evidence="5">
    <location>
        <position position="87"/>
    </location>
    <ligand>
        <name>Mg(2+)</name>
        <dbReference type="ChEBI" id="CHEBI:18420"/>
        <label>1</label>
        <note>catalytic</note>
    </ligand>
</feature>
<dbReference type="InterPro" id="IPR050725">
    <property type="entry name" value="CysQ/Inositol_MonoPase"/>
</dbReference>
<dbReference type="Gene3D" id="3.30.540.10">
    <property type="entry name" value="Fructose-1,6-Bisphosphatase, subunit A, domain 1"/>
    <property type="match status" value="1"/>
</dbReference>
<dbReference type="Proteomes" id="UP000288079">
    <property type="component" value="Unassembled WGS sequence"/>
</dbReference>
<dbReference type="NCBIfam" id="TIGR01331">
    <property type="entry name" value="bisphos_cysQ"/>
    <property type="match status" value="1"/>
</dbReference>
<keyword evidence="2 4" id="KW-0479">Metal-binding</keyword>
<dbReference type="InterPro" id="IPR000760">
    <property type="entry name" value="Inositol_monophosphatase-like"/>
</dbReference>
<dbReference type="InterPro" id="IPR020583">
    <property type="entry name" value="Inositol_monoP_metal-BS"/>
</dbReference>
<dbReference type="GO" id="GO:0000103">
    <property type="term" value="P:sulfate assimilation"/>
    <property type="evidence" value="ECO:0007669"/>
    <property type="project" value="TreeGrafter"/>
</dbReference>
<protein>
    <recommendedName>
        <fullName evidence="4">3'(2'),5'-bisphosphate nucleotidase CysQ</fullName>
        <ecNumber evidence="4">3.1.3.7</ecNumber>
    </recommendedName>
    <alternativeName>
        <fullName evidence="4">3'(2'),5-bisphosphonucleoside 3'(2')-phosphohydrolase</fullName>
    </alternativeName>
    <alternativeName>
        <fullName evidence="4">3'-phosphoadenosine 5'-phosphate phosphatase</fullName>
        <shortName evidence="4">PAP phosphatase</shortName>
    </alternativeName>
</protein>
<dbReference type="PROSITE" id="PS00629">
    <property type="entry name" value="IMP_1"/>
    <property type="match status" value="1"/>
</dbReference>
<feature type="binding site" evidence="4">
    <location>
        <position position="87"/>
    </location>
    <ligand>
        <name>Mg(2+)</name>
        <dbReference type="ChEBI" id="CHEBI:18420"/>
        <label>2</label>
    </ligand>
</feature>
<comment type="cofactor">
    <cofactor evidence="4 5">
        <name>Mg(2+)</name>
        <dbReference type="ChEBI" id="CHEBI:18420"/>
    </cofactor>
</comment>
<name>A0A401LT94_9BACE</name>
<organism evidence="6 7">
    <name type="scientific">Bacteroides faecalis</name>
    <dbReference type="NCBI Taxonomy" id="2447885"/>
    <lineage>
        <taxon>Bacteria</taxon>
        <taxon>Pseudomonadati</taxon>
        <taxon>Bacteroidota</taxon>
        <taxon>Bacteroidia</taxon>
        <taxon>Bacteroidales</taxon>
        <taxon>Bacteroidaceae</taxon>
        <taxon>Bacteroides</taxon>
    </lineage>
</organism>
<dbReference type="AlphaFoldDB" id="A0A401LT94"/>
<dbReference type="SUPFAM" id="SSF56655">
    <property type="entry name" value="Carbohydrate phosphatase"/>
    <property type="match status" value="1"/>
</dbReference>
<feature type="binding site" evidence="4">
    <location>
        <position position="230"/>
    </location>
    <ligand>
        <name>substrate</name>
    </ligand>
</feature>
<proteinExistence type="inferred from homology"/>
<evidence type="ECO:0000313" key="6">
    <source>
        <dbReference type="EMBL" id="GCB34709.1"/>
    </source>
</evidence>
<evidence type="ECO:0000256" key="4">
    <source>
        <dbReference type="HAMAP-Rule" id="MF_02095"/>
    </source>
</evidence>
<accession>A0A401LT94</accession>
<feature type="binding site" evidence="4">
    <location>
        <position position="67"/>
    </location>
    <ligand>
        <name>Mg(2+)</name>
        <dbReference type="ChEBI" id="CHEBI:18420"/>
        <label>1</label>
    </ligand>
</feature>
<evidence type="ECO:0000256" key="3">
    <source>
        <dbReference type="ARBA" id="ARBA00022842"/>
    </source>
</evidence>
<feature type="binding site" evidence="4">
    <location>
        <position position="89"/>
    </location>
    <ligand>
        <name>Mg(2+)</name>
        <dbReference type="ChEBI" id="CHEBI:18420"/>
        <label>1</label>
    </ligand>
</feature>
<dbReference type="CDD" id="cd01638">
    <property type="entry name" value="CysQ"/>
    <property type="match status" value="1"/>
</dbReference>
<keyword evidence="4" id="KW-1003">Cell membrane</keyword>
<comment type="caution">
    <text evidence="6">The sequence shown here is derived from an EMBL/GenBank/DDBJ whole genome shotgun (WGS) entry which is preliminary data.</text>
</comment>
<dbReference type="PRINTS" id="PR00377">
    <property type="entry name" value="IMPHPHTASES"/>
</dbReference>
<dbReference type="PANTHER" id="PTHR43028:SF5">
    <property type="entry name" value="3'(2'),5'-BISPHOSPHATE NUCLEOTIDASE 1"/>
    <property type="match status" value="1"/>
</dbReference>
<dbReference type="PANTHER" id="PTHR43028">
    <property type="entry name" value="3'(2'),5'-BISPHOSPHATE NUCLEOTIDASE 1"/>
    <property type="match status" value="1"/>
</dbReference>
<comment type="subcellular location">
    <subcellularLocation>
        <location evidence="4">Cell membrane</location>
        <topology evidence="4">Peripheral membrane protein</topology>
        <orientation evidence="4">Cytoplasmic side</orientation>
    </subcellularLocation>
</comment>
<keyword evidence="4" id="KW-0472">Membrane</keyword>
<evidence type="ECO:0000256" key="1">
    <source>
        <dbReference type="ARBA" id="ARBA00001625"/>
    </source>
</evidence>
<comment type="similarity">
    <text evidence="4">Belongs to the inositol monophosphatase superfamily. CysQ family.</text>
</comment>
<dbReference type="EC" id="3.1.3.7" evidence="4"/>